<dbReference type="InterPro" id="IPR036136">
    <property type="entry name" value="Nit/Sulf_reduc_fer-like_dom_sf"/>
</dbReference>
<dbReference type="Pfam" id="PF01077">
    <property type="entry name" value="NIR_SIR"/>
    <property type="match status" value="1"/>
</dbReference>
<comment type="similarity">
    <text evidence="5">Belongs to the nitrite and sulfite reductase 4Fe-4S domain family.</text>
</comment>
<evidence type="ECO:0000256" key="2">
    <source>
        <dbReference type="ARBA" id="ARBA00001966"/>
    </source>
</evidence>
<keyword evidence="7" id="KW-0349">Heme</keyword>
<dbReference type="PIRSF" id="PIRSF037149">
    <property type="entry name" value="NirB"/>
    <property type="match status" value="1"/>
</dbReference>
<dbReference type="SUPFAM" id="SSF51905">
    <property type="entry name" value="FAD/NAD(P)-binding domain"/>
    <property type="match status" value="2"/>
</dbReference>
<dbReference type="Pfam" id="PF07992">
    <property type="entry name" value="Pyr_redox_2"/>
    <property type="match status" value="1"/>
</dbReference>
<keyword evidence="14" id="KW-0411">Iron-sulfur</keyword>
<keyword evidence="10" id="KW-0479">Metal-binding</keyword>
<evidence type="ECO:0000256" key="13">
    <source>
        <dbReference type="ARBA" id="ARBA00023004"/>
    </source>
</evidence>
<dbReference type="Proteomes" id="UP000706926">
    <property type="component" value="Unassembled WGS sequence"/>
</dbReference>
<evidence type="ECO:0000256" key="1">
    <source>
        <dbReference type="ARBA" id="ARBA00001929"/>
    </source>
</evidence>
<evidence type="ECO:0000259" key="18">
    <source>
        <dbReference type="Pfam" id="PF01077"/>
    </source>
</evidence>
<keyword evidence="11 17" id="KW-0274">FAD</keyword>
<evidence type="ECO:0000313" key="23">
    <source>
        <dbReference type="EMBL" id="MBP1891248.1"/>
    </source>
</evidence>
<feature type="domain" description="BFD-like [2Fe-2S]-binding" evidence="20">
    <location>
        <begin position="484"/>
        <end position="533"/>
    </location>
</feature>
<evidence type="ECO:0000256" key="10">
    <source>
        <dbReference type="ARBA" id="ARBA00022723"/>
    </source>
</evidence>
<keyword evidence="12 23" id="KW-0560">Oxidoreductase</keyword>
<evidence type="ECO:0000256" key="12">
    <source>
        <dbReference type="ARBA" id="ARBA00023002"/>
    </source>
</evidence>
<dbReference type="InterPro" id="IPR041854">
    <property type="entry name" value="BFD-like_2Fe2S-bd_dom_sf"/>
</dbReference>
<dbReference type="GO" id="GO:0106316">
    <property type="term" value="F:nitrite reductase (NADH) activity"/>
    <property type="evidence" value="ECO:0007669"/>
    <property type="project" value="UniProtKB-EC"/>
</dbReference>
<evidence type="ECO:0000259" key="19">
    <source>
        <dbReference type="Pfam" id="PF03460"/>
    </source>
</evidence>
<evidence type="ECO:0000256" key="15">
    <source>
        <dbReference type="ARBA" id="ARBA00023063"/>
    </source>
</evidence>
<evidence type="ECO:0000256" key="3">
    <source>
        <dbReference type="ARBA" id="ARBA00001974"/>
    </source>
</evidence>
<dbReference type="Pfam" id="PF04324">
    <property type="entry name" value="Fer2_BFD"/>
    <property type="match status" value="2"/>
</dbReference>
<feature type="domain" description="BFD-like [2Fe-2S]-binding" evidence="20">
    <location>
        <begin position="421"/>
        <end position="468"/>
    </location>
</feature>
<evidence type="ECO:0000256" key="5">
    <source>
        <dbReference type="ARBA" id="ARBA00010429"/>
    </source>
</evidence>
<evidence type="ECO:0000256" key="17">
    <source>
        <dbReference type="PIRNR" id="PIRNR037149"/>
    </source>
</evidence>
<dbReference type="SUPFAM" id="SSF56014">
    <property type="entry name" value="Nitrite and sulphite reductase 4Fe-4S domain-like"/>
    <property type="match status" value="1"/>
</dbReference>
<evidence type="ECO:0000313" key="24">
    <source>
        <dbReference type="Proteomes" id="UP000706926"/>
    </source>
</evidence>
<dbReference type="InterPro" id="IPR023753">
    <property type="entry name" value="FAD/NAD-binding_dom"/>
</dbReference>
<dbReference type="Gene3D" id="1.10.10.1100">
    <property type="entry name" value="BFD-like [2Fe-2S]-binding domain"/>
    <property type="match status" value="1"/>
</dbReference>
<dbReference type="PANTHER" id="PTHR43809">
    <property type="entry name" value="NITRITE REDUCTASE (NADH) LARGE SUBUNIT"/>
    <property type="match status" value="1"/>
</dbReference>
<keyword evidence="13" id="KW-0408">Iron</keyword>
<dbReference type="CDD" id="cd19943">
    <property type="entry name" value="NirB_Fer2_BFD-like_1"/>
    <property type="match status" value="1"/>
</dbReference>
<dbReference type="CDD" id="cd19944">
    <property type="entry name" value="NirB_Fer2_BFD-like_2"/>
    <property type="match status" value="1"/>
</dbReference>
<evidence type="ECO:0000256" key="4">
    <source>
        <dbReference type="ARBA" id="ARBA00005096"/>
    </source>
</evidence>
<dbReference type="InterPro" id="IPR045854">
    <property type="entry name" value="NO2/SO3_Rdtase_4Fe4S_sf"/>
</dbReference>
<dbReference type="InterPro" id="IPR017121">
    <property type="entry name" value="Nitrite_Rdtase_lsu"/>
</dbReference>
<dbReference type="EMBL" id="JAGGKI010000001">
    <property type="protein sequence ID" value="MBP1891248.1"/>
    <property type="molecule type" value="Genomic_DNA"/>
</dbReference>
<feature type="domain" description="NADH-rubredoxin oxidoreductase C-terminal" evidence="22">
    <location>
        <begin position="319"/>
        <end position="386"/>
    </location>
</feature>
<dbReference type="PRINTS" id="PR00411">
    <property type="entry name" value="PNDRDTASEI"/>
</dbReference>
<dbReference type="InterPro" id="IPR007419">
    <property type="entry name" value="BFD-like_2Fe2S-bd_dom"/>
</dbReference>
<feature type="domain" description="Nitrite/sulphite reductase 4Fe-4S" evidence="18">
    <location>
        <begin position="629"/>
        <end position="767"/>
    </location>
</feature>
<comment type="cofactor">
    <cofactor evidence="3 17">
        <name>FAD</name>
        <dbReference type="ChEBI" id="CHEBI:57692"/>
    </cofactor>
</comment>
<dbReference type="PROSITE" id="PS00365">
    <property type="entry name" value="NIR_SIR"/>
    <property type="match status" value="1"/>
</dbReference>
<sequence length="817" mass="88790">MMNKPEKLVLVGNGMAGVRTIEHVLKLAPGAYDMTVFGAEPHPNYNRIMLSKVLAGGTDMKDIIINDRDWYAENGIRLFTGDAVASIDTVHRKVVSASGVVSDYDKLIIATGSNPFMLPLPGVRKEGVIGFRDIHDCEMMIEASKKYKKAAVIGGGLLGLEAARGLLNLGMDVTVVHLNKYLMERQLDPPASEMLQRELEAQGMSFLLEKQTAAITGKRRADGLEFSDGSRLQADLIVMAVGILPNVELAKSAGLQVNRGIVVNDFLETSVPGIYAVGECAEHRGIAYGLVAPLYEQGAVLAKHLAGVETSGYAGSVTSTKLKVSGVDVFSAGMFNDAPDTRSLRYQDDIEGVYKKIVMKGERMIGAVLFGDTSDGTSLFSLIKSGESVTGREKELLLGYPAGQTSASPLARLEAYSVDEIICGCNGVTKGRIMEAIADGCSTVGKIKACTKASGSCGGCRPEVEGLLSIYGGEGAGEPVKEGICGCTTMDRDEIIEKIKEMHLVSVKEVMNVLGWNEPEGCSKCRPALNYYLGMLWPSEYKDEKESRFTNERFHANIQKDGTYSVVPRVYGGVTSPADLKRIAAVAEKYDVPMVKFTGGQRLDLLGVKKEDLPKIWEELDMPSGHAYGKALRTVKTCVGSTFCRFGTQDSIGMGIQMEKAFERLNTPAKVKLAVSGCPRNCAEATIKDLGVVAIDGGWEIYVGGNGGVKVRESELLCTVKTEEDVMEWTGAYLQYYRETANWNERTSVWIERIDLDEVKAALESREERLALVSRIEETLSYTTDPWKEIIDNPELRKNFMPLAEAGTGEGLGARRS</sequence>
<dbReference type="Gene3D" id="3.30.390.30">
    <property type="match status" value="1"/>
</dbReference>
<evidence type="ECO:0000256" key="8">
    <source>
        <dbReference type="ARBA" id="ARBA00022630"/>
    </source>
</evidence>
<keyword evidence="15 17" id="KW-0534">Nitrate assimilation</keyword>
<dbReference type="PRINTS" id="PR00397">
    <property type="entry name" value="SIROHAEM"/>
</dbReference>
<dbReference type="InterPro" id="IPR041575">
    <property type="entry name" value="Rubredoxin_C"/>
</dbReference>
<dbReference type="InterPro" id="IPR016156">
    <property type="entry name" value="FAD/NAD-linked_Rdtase_dimer_sf"/>
</dbReference>
<evidence type="ECO:0000256" key="16">
    <source>
        <dbReference type="ARBA" id="ARBA00034078"/>
    </source>
</evidence>
<dbReference type="InterPro" id="IPR005117">
    <property type="entry name" value="NiRdtase/SiRdtase_haem-b_fer"/>
</dbReference>
<dbReference type="InterPro" id="IPR006066">
    <property type="entry name" value="NO2/SO3_Rdtase_FeS/sirohaem_BS"/>
</dbReference>
<gene>
    <name evidence="23" type="ORF">J2Z18_000317</name>
</gene>
<comment type="cofactor">
    <cofactor evidence="1">
        <name>siroheme</name>
        <dbReference type="ChEBI" id="CHEBI:60052"/>
    </cofactor>
</comment>
<evidence type="ECO:0000256" key="7">
    <source>
        <dbReference type="ARBA" id="ARBA00022617"/>
    </source>
</evidence>
<dbReference type="NCBIfam" id="TIGR02374">
    <property type="entry name" value="nitri_red_nirB"/>
    <property type="match status" value="1"/>
</dbReference>
<name>A0ABS4F4R4_9BACL</name>
<dbReference type="PRINTS" id="PR00368">
    <property type="entry name" value="FADPNR"/>
</dbReference>
<dbReference type="EC" id="1.7.1.15" evidence="23"/>
<dbReference type="PANTHER" id="PTHR43809:SF1">
    <property type="entry name" value="NITRITE REDUCTASE (NADH) LARGE SUBUNIT"/>
    <property type="match status" value="1"/>
</dbReference>
<evidence type="ECO:0000259" key="21">
    <source>
        <dbReference type="Pfam" id="PF07992"/>
    </source>
</evidence>
<evidence type="ECO:0000256" key="9">
    <source>
        <dbReference type="ARBA" id="ARBA00022714"/>
    </source>
</evidence>
<comment type="cofactor">
    <cofactor evidence="2">
        <name>[4Fe-4S] cluster</name>
        <dbReference type="ChEBI" id="CHEBI:49883"/>
    </cofactor>
</comment>
<dbReference type="InterPro" id="IPR012744">
    <property type="entry name" value="Nitri_red_NirB"/>
</dbReference>
<organism evidence="23 24">
    <name type="scientific">Paenibacillus lactis</name>
    <dbReference type="NCBI Taxonomy" id="228574"/>
    <lineage>
        <taxon>Bacteria</taxon>
        <taxon>Bacillati</taxon>
        <taxon>Bacillota</taxon>
        <taxon>Bacilli</taxon>
        <taxon>Bacillales</taxon>
        <taxon>Paenibacillaceae</taxon>
        <taxon>Paenibacillus</taxon>
    </lineage>
</organism>
<evidence type="ECO:0000256" key="14">
    <source>
        <dbReference type="ARBA" id="ARBA00023014"/>
    </source>
</evidence>
<feature type="domain" description="Nitrite/Sulfite reductase ferredoxin-like" evidence="19">
    <location>
        <begin position="559"/>
        <end position="621"/>
    </location>
</feature>
<reference evidence="23 24" key="1">
    <citation type="submission" date="2021-03" db="EMBL/GenBank/DDBJ databases">
        <title>Genomic Encyclopedia of Type Strains, Phase IV (KMG-IV): sequencing the most valuable type-strain genomes for metagenomic binning, comparative biology and taxonomic classification.</title>
        <authorList>
            <person name="Goeker M."/>
        </authorList>
    </citation>
    <scope>NUCLEOTIDE SEQUENCE [LARGE SCALE GENOMIC DNA]</scope>
    <source>
        <strain evidence="23 24">DSM 15596</strain>
    </source>
</reference>
<dbReference type="InterPro" id="IPR036188">
    <property type="entry name" value="FAD/NAD-bd_sf"/>
</dbReference>
<dbReference type="InterPro" id="IPR006067">
    <property type="entry name" value="NO2/SO3_Rdtase_4Fe4S_dom"/>
</dbReference>
<dbReference type="Gene3D" id="3.30.413.10">
    <property type="entry name" value="Sulfite Reductase Hemoprotein, domain 1"/>
    <property type="match status" value="1"/>
</dbReference>
<keyword evidence="24" id="KW-1185">Reference proteome</keyword>
<accession>A0ABS4F4R4</accession>
<evidence type="ECO:0000256" key="6">
    <source>
        <dbReference type="ARBA" id="ARBA00022485"/>
    </source>
</evidence>
<evidence type="ECO:0000259" key="20">
    <source>
        <dbReference type="Pfam" id="PF04324"/>
    </source>
</evidence>
<comment type="cofactor">
    <cofactor evidence="16">
        <name>[2Fe-2S] cluster</name>
        <dbReference type="ChEBI" id="CHEBI:190135"/>
    </cofactor>
</comment>
<evidence type="ECO:0000259" key="22">
    <source>
        <dbReference type="Pfam" id="PF18267"/>
    </source>
</evidence>
<keyword evidence="9" id="KW-0001">2Fe-2S</keyword>
<comment type="caution">
    <text evidence="23">The sequence shown here is derived from an EMBL/GenBank/DDBJ whole genome shotgun (WGS) entry which is preliminary data.</text>
</comment>
<dbReference type="Gene3D" id="3.90.480.10">
    <property type="entry name" value="Sulfite Reductase Hemoprotein,Domain 2"/>
    <property type="match status" value="1"/>
</dbReference>
<evidence type="ECO:0000256" key="11">
    <source>
        <dbReference type="ARBA" id="ARBA00022827"/>
    </source>
</evidence>
<keyword evidence="6" id="KW-0004">4Fe-4S</keyword>
<dbReference type="Pfam" id="PF18267">
    <property type="entry name" value="Rubredoxin_C"/>
    <property type="match status" value="1"/>
</dbReference>
<dbReference type="Gene3D" id="3.50.50.60">
    <property type="entry name" value="FAD/NAD(P)-binding domain"/>
    <property type="match status" value="2"/>
</dbReference>
<comment type="pathway">
    <text evidence="4">Nitrogen metabolism; nitrate reduction (assimilation).</text>
</comment>
<dbReference type="InterPro" id="IPR052034">
    <property type="entry name" value="NasD-like"/>
</dbReference>
<feature type="domain" description="FAD/NAD(P)-binding" evidence="21">
    <location>
        <begin position="7"/>
        <end position="283"/>
    </location>
</feature>
<dbReference type="Pfam" id="PF03460">
    <property type="entry name" value="NIR_SIR_ferr"/>
    <property type="match status" value="1"/>
</dbReference>
<dbReference type="SUPFAM" id="SSF55124">
    <property type="entry name" value="Nitrite/Sulfite reductase N-terminal domain-like"/>
    <property type="match status" value="1"/>
</dbReference>
<protein>
    <submittedName>
        <fullName evidence="23">Nitrite reductase (NADH) large subunit</fullName>
        <ecNumber evidence="23">1.7.1.15</ecNumber>
    </submittedName>
</protein>
<proteinExistence type="inferred from homology"/>
<keyword evidence="8 17" id="KW-0285">Flavoprotein</keyword>